<dbReference type="Proteomes" id="UP000887226">
    <property type="component" value="Unassembled WGS sequence"/>
</dbReference>
<organism evidence="1 2">
    <name type="scientific">Calycina marina</name>
    <dbReference type="NCBI Taxonomy" id="1763456"/>
    <lineage>
        <taxon>Eukaryota</taxon>
        <taxon>Fungi</taxon>
        <taxon>Dikarya</taxon>
        <taxon>Ascomycota</taxon>
        <taxon>Pezizomycotina</taxon>
        <taxon>Leotiomycetes</taxon>
        <taxon>Helotiales</taxon>
        <taxon>Pezizellaceae</taxon>
        <taxon>Calycina</taxon>
    </lineage>
</organism>
<gene>
    <name evidence="1" type="ORF">BJ878DRAFT_510885</name>
</gene>
<dbReference type="EMBL" id="MU253980">
    <property type="protein sequence ID" value="KAG9243409.1"/>
    <property type="molecule type" value="Genomic_DNA"/>
</dbReference>
<accession>A0A9P7Z0L2</accession>
<proteinExistence type="predicted"/>
<name>A0A9P7Z0L2_9HELO</name>
<evidence type="ECO:0000313" key="2">
    <source>
        <dbReference type="Proteomes" id="UP000887226"/>
    </source>
</evidence>
<sequence length="277" mass="30793">MLPLDTIPVIIRDPTILDGLQMMLSLLGFKDVLVPERLLLGNRALALKFLIPHILGSLASFRERHFSELARQLAAQEKTSSGRNTTVPTTSEVTIDEGKNSAGFPAQFRCVGFDLAHTLGLLQSGWHASSCTSTYIVFDRFEPIPEALTGALVSLDDGDVEVMSSVLLRNHLSRKAQMSLSFSDDNRVRCLYCRDTGGERDEGRNEEGRWMHCSSVVLWCCGDGSKLTKLERTRRRRDGMDDGQETANQGLLDRSTALNRRKLCMLISVDHVSVVRA</sequence>
<reference evidence="1" key="1">
    <citation type="journal article" date="2021" name="IMA Fungus">
        <title>Genomic characterization of three marine fungi, including Emericellopsis atlantica sp. nov. with signatures of a generalist lifestyle and marine biomass degradation.</title>
        <authorList>
            <person name="Hagestad O.C."/>
            <person name="Hou L."/>
            <person name="Andersen J.H."/>
            <person name="Hansen E.H."/>
            <person name="Altermark B."/>
            <person name="Li C."/>
            <person name="Kuhnert E."/>
            <person name="Cox R.J."/>
            <person name="Crous P.W."/>
            <person name="Spatafora J.W."/>
            <person name="Lail K."/>
            <person name="Amirebrahimi M."/>
            <person name="Lipzen A."/>
            <person name="Pangilinan J."/>
            <person name="Andreopoulos W."/>
            <person name="Hayes R.D."/>
            <person name="Ng V."/>
            <person name="Grigoriev I.V."/>
            <person name="Jackson S.A."/>
            <person name="Sutton T.D.S."/>
            <person name="Dobson A.D.W."/>
            <person name="Rama T."/>
        </authorList>
    </citation>
    <scope>NUCLEOTIDE SEQUENCE</scope>
    <source>
        <strain evidence="1">TRa3180A</strain>
    </source>
</reference>
<protein>
    <submittedName>
        <fullName evidence="1">Uncharacterized protein</fullName>
    </submittedName>
</protein>
<comment type="caution">
    <text evidence="1">The sequence shown here is derived from an EMBL/GenBank/DDBJ whole genome shotgun (WGS) entry which is preliminary data.</text>
</comment>
<evidence type="ECO:0000313" key="1">
    <source>
        <dbReference type="EMBL" id="KAG9243409.1"/>
    </source>
</evidence>
<dbReference type="AlphaFoldDB" id="A0A9P7Z0L2"/>
<keyword evidence="2" id="KW-1185">Reference proteome</keyword>